<accession>A0A7U4M0Y8</accession>
<dbReference type="OrthoDB" id="5372810at2"/>
<dbReference type="AlphaFoldDB" id="A0A7U4M0Y8"/>
<proteinExistence type="predicted"/>
<dbReference type="RefSeq" id="WP_046550931.1">
    <property type="nucleotide sequence ID" value="NZ_CP011308.1"/>
</dbReference>
<evidence type="ECO:0000313" key="3">
    <source>
        <dbReference type="Proteomes" id="UP000034444"/>
    </source>
</evidence>
<organism evidence="2 3">
    <name type="scientific">Sulfurovum lithotrophicum</name>
    <dbReference type="NCBI Taxonomy" id="206403"/>
    <lineage>
        <taxon>Bacteria</taxon>
        <taxon>Pseudomonadati</taxon>
        <taxon>Campylobacterota</taxon>
        <taxon>Epsilonproteobacteria</taxon>
        <taxon>Campylobacterales</taxon>
        <taxon>Sulfurovaceae</taxon>
        <taxon>Sulfurovum</taxon>
    </lineage>
</organism>
<gene>
    <name evidence="2" type="ORF">YH65_05160</name>
</gene>
<name>A0A7U4M0Y8_9BACT</name>
<evidence type="ECO:0000256" key="1">
    <source>
        <dbReference type="SAM" id="MobiDB-lite"/>
    </source>
</evidence>
<feature type="region of interest" description="Disordered" evidence="1">
    <location>
        <begin position="37"/>
        <end position="56"/>
    </location>
</feature>
<dbReference type="KEGG" id="slh:YH65_05160"/>
<reference evidence="3" key="2">
    <citation type="journal article" date="2017" name="Stand. Genomic Sci.">
        <title>Complete genome sequence of the sulfur-oxidizing chemolithoautotrophic Sulfurovum lithotrophicum 42BKTT.</title>
        <authorList>
            <person name="Jeon W."/>
            <person name="Priscilla L."/>
            <person name="Park G."/>
            <person name="Lee H."/>
            <person name="Lee N."/>
            <person name="Lee D."/>
            <person name="Kwon H."/>
            <person name="Ahn I."/>
            <person name="Lee C."/>
            <person name="Lee H."/>
            <person name="Ahn J."/>
        </authorList>
    </citation>
    <scope>NUCLEOTIDE SEQUENCE [LARGE SCALE GENOMIC DNA]</scope>
    <source>
        <strain evidence="3">ATCC BAA-797 / 42BKT</strain>
    </source>
</reference>
<dbReference type="EMBL" id="CP011308">
    <property type="protein sequence ID" value="AKF24843.1"/>
    <property type="molecule type" value="Genomic_DNA"/>
</dbReference>
<protein>
    <submittedName>
        <fullName evidence="2">Uncharacterized protein</fullName>
    </submittedName>
</protein>
<keyword evidence="3" id="KW-1185">Reference proteome</keyword>
<reference evidence="2 3" key="1">
    <citation type="submission" date="2015-04" db="EMBL/GenBank/DDBJ databases">
        <title>Complete genome sequence of Sulfurovum lithotrophicum ATCC BAA-797T.</title>
        <authorList>
            <person name="Ahn J."/>
            <person name="Park G."/>
            <person name="Jeon W."/>
            <person name="Jang Y."/>
            <person name="Jang M."/>
            <person name="Lee H."/>
            <person name="Lee H."/>
        </authorList>
    </citation>
    <scope>NUCLEOTIDE SEQUENCE [LARGE SCALE GENOMIC DNA]</scope>
    <source>
        <strain evidence="3">ATCC BAA-797 / 42BKT</strain>
    </source>
</reference>
<sequence length="171" mass="21244">MDHQDKSHIENIEKKEIYSEEEKKFILDRLNRERLERQRFEQPSRSQRSTYTEEEKNRILQELNDKRIRDEHRKEMKRIRFLNKKVYIFGNKNYFKLKDMEREYFLEVDTCEKFTNRPSIVPLYYRTFGEMKKRDVLLKIEPNSDKIFISKDAIRVYFKPFALEDAYTPRQ</sequence>
<dbReference type="Proteomes" id="UP000034444">
    <property type="component" value="Chromosome"/>
</dbReference>
<evidence type="ECO:0000313" key="2">
    <source>
        <dbReference type="EMBL" id="AKF24843.1"/>
    </source>
</evidence>